<keyword evidence="2" id="KW-0472">Membrane</keyword>
<sequence length="418" mass="41836">MDTVLGVSMAPTTVRLVLVEGENADGATVDQENFALAGGDEAAASAPDQVMSAILGTREGAAEAGYELVSIGVTWTDQRAAAVLRDALAARKIENVMLVSAFLAAAALAQSVGNSIGYRHTALLFVEPDTATLAAVDSTDGSIAEVRREVLPDDDDEAVAKVAELASGAQNLEGHPDGVVVVGSGVDIPLIKPVLEAATPLPLSAPEEPDTALARGAALASANAPLFASSTAAVAYAHDPGTGNVDPYLLELAYRASADAPAAADTGEGLAYSAVGDADAGPLTGAVADDLPAEQPSRRPFLVAMSVLTIFVVGVVTLVISLAVSIRPSVEDRPSLSQNVITPHKQSPPAPLPKAHVPPPPAAAAPAPAPAAAPVPAAPPAATPAPVQVPAAVPAPAPPPVNVRVPAPAPARVRESPS</sequence>
<dbReference type="STRING" id="29313.BHQ16_10630"/>
<dbReference type="SUPFAM" id="SSF53067">
    <property type="entry name" value="Actin-like ATPase domain"/>
    <property type="match status" value="1"/>
</dbReference>
<name>A0A375YUH7_MYCSH</name>
<feature type="compositionally biased region" description="Pro residues" evidence="1">
    <location>
        <begin position="346"/>
        <end position="383"/>
    </location>
</feature>
<dbReference type="InterPro" id="IPR055583">
    <property type="entry name" value="DUF7159"/>
</dbReference>
<dbReference type="InterPro" id="IPR043129">
    <property type="entry name" value="ATPase_NBD"/>
</dbReference>
<reference evidence="4 5" key="1">
    <citation type="submission" date="2018-05" db="EMBL/GenBank/DDBJ databases">
        <authorList>
            <consortium name="IHU Genomes"/>
        </authorList>
    </citation>
    <scope>NUCLEOTIDE SEQUENCE [LARGE SCALE GENOMIC DNA]</scope>
    <source>
        <strain evidence="4 5">P7336</strain>
    </source>
</reference>
<keyword evidence="2" id="KW-1133">Transmembrane helix</keyword>
<evidence type="ECO:0000256" key="2">
    <source>
        <dbReference type="SAM" id="Phobius"/>
    </source>
</evidence>
<feature type="transmembrane region" description="Helical" evidence="2">
    <location>
        <begin position="301"/>
        <end position="324"/>
    </location>
</feature>
<organism evidence="4 5">
    <name type="scientific">Mycobacterium shimoidei</name>
    <dbReference type="NCBI Taxonomy" id="29313"/>
    <lineage>
        <taxon>Bacteria</taxon>
        <taxon>Bacillati</taxon>
        <taxon>Actinomycetota</taxon>
        <taxon>Actinomycetes</taxon>
        <taxon>Mycobacteriales</taxon>
        <taxon>Mycobacteriaceae</taxon>
        <taxon>Mycobacterium</taxon>
    </lineage>
</organism>
<dbReference type="AlphaFoldDB" id="A0A375YUH7"/>
<feature type="compositionally biased region" description="Polar residues" evidence="1">
    <location>
        <begin position="335"/>
        <end position="345"/>
    </location>
</feature>
<accession>A0A375YUH7</accession>
<evidence type="ECO:0000259" key="3">
    <source>
        <dbReference type="Pfam" id="PF23717"/>
    </source>
</evidence>
<keyword evidence="2" id="KW-0812">Transmembrane</keyword>
<evidence type="ECO:0000313" key="5">
    <source>
        <dbReference type="Proteomes" id="UP000252015"/>
    </source>
</evidence>
<protein>
    <recommendedName>
        <fullName evidence="3">DUF7159 domain-containing protein</fullName>
    </recommendedName>
</protein>
<evidence type="ECO:0000256" key="1">
    <source>
        <dbReference type="SAM" id="MobiDB-lite"/>
    </source>
</evidence>
<feature type="domain" description="DUF7159" evidence="3">
    <location>
        <begin position="2"/>
        <end position="232"/>
    </location>
</feature>
<dbReference type="EMBL" id="UEGW01000001">
    <property type="protein sequence ID" value="SRX92492.1"/>
    <property type="molecule type" value="Genomic_DNA"/>
</dbReference>
<dbReference type="Pfam" id="PF23717">
    <property type="entry name" value="DUF7159"/>
    <property type="match status" value="1"/>
</dbReference>
<gene>
    <name evidence="4" type="ORF">MSP7336_00717</name>
</gene>
<dbReference type="Proteomes" id="UP000252015">
    <property type="component" value="Unassembled WGS sequence"/>
</dbReference>
<feature type="region of interest" description="Disordered" evidence="1">
    <location>
        <begin position="332"/>
        <end position="418"/>
    </location>
</feature>
<proteinExistence type="predicted"/>
<keyword evidence="5" id="KW-1185">Reference proteome</keyword>
<evidence type="ECO:0000313" key="4">
    <source>
        <dbReference type="EMBL" id="SRX92492.1"/>
    </source>
</evidence>